<dbReference type="AlphaFoldDB" id="A0A4R2B5U2"/>
<dbReference type="InterPro" id="IPR051224">
    <property type="entry name" value="NiCoT_RcnA"/>
</dbReference>
<evidence type="ECO:0000256" key="10">
    <source>
        <dbReference type="ARBA" id="ARBA00023112"/>
    </source>
</evidence>
<keyword evidence="5" id="KW-1003">Cell membrane</keyword>
<comment type="function">
    <text evidence="1">Efflux system for nickel and cobalt.</text>
</comment>
<feature type="transmembrane region" description="Helical" evidence="13">
    <location>
        <begin position="143"/>
        <end position="166"/>
    </location>
</feature>
<keyword evidence="9" id="KW-0406">Ion transport</keyword>
<dbReference type="GO" id="GO:0046583">
    <property type="term" value="F:monoatomic cation efflux transmembrane transporter activity"/>
    <property type="evidence" value="ECO:0007669"/>
    <property type="project" value="TreeGrafter"/>
</dbReference>
<evidence type="ECO:0000256" key="13">
    <source>
        <dbReference type="RuleBase" id="RU362101"/>
    </source>
</evidence>
<dbReference type="PANTHER" id="PTHR40659:SF1">
    <property type="entry name" value="NICKEL_COBALT EFFLUX SYSTEM RCNA"/>
    <property type="match status" value="1"/>
</dbReference>
<name>A0A4R2B5U2_9HYPH</name>
<protein>
    <recommendedName>
        <fullName evidence="13">Nickel/cobalt efflux system</fullName>
    </recommendedName>
</protein>
<organism evidence="14 15">
    <name type="scientific">Sinorhizobium americanum</name>
    <dbReference type="NCBI Taxonomy" id="194963"/>
    <lineage>
        <taxon>Bacteria</taxon>
        <taxon>Pseudomonadati</taxon>
        <taxon>Pseudomonadota</taxon>
        <taxon>Alphaproteobacteria</taxon>
        <taxon>Hyphomicrobiales</taxon>
        <taxon>Rhizobiaceae</taxon>
        <taxon>Sinorhizobium/Ensifer group</taxon>
        <taxon>Sinorhizobium</taxon>
    </lineage>
</organism>
<dbReference type="RefSeq" id="WP_132080224.1">
    <property type="nucleotide sequence ID" value="NZ_SLVU01000025.1"/>
</dbReference>
<dbReference type="GO" id="GO:0032025">
    <property type="term" value="P:response to cobalt ion"/>
    <property type="evidence" value="ECO:0007669"/>
    <property type="project" value="TreeGrafter"/>
</dbReference>
<reference evidence="14 15" key="1">
    <citation type="submission" date="2019-03" db="EMBL/GenBank/DDBJ databases">
        <title>Genomic Encyclopedia of Type Strains, Phase IV (KMG-V): Genome sequencing to study the core and pangenomes of soil and plant-associated prokaryotes.</title>
        <authorList>
            <person name="Whitman W."/>
        </authorList>
    </citation>
    <scope>NUCLEOTIDE SEQUENCE [LARGE SCALE GENOMIC DNA]</scope>
    <source>
        <strain evidence="14 15">23C40</strain>
    </source>
</reference>
<evidence type="ECO:0000256" key="12">
    <source>
        <dbReference type="ARBA" id="ARBA00023285"/>
    </source>
</evidence>
<keyword evidence="3" id="KW-0171">Cobalt transport</keyword>
<keyword evidence="12" id="KW-0170">Cobalt</keyword>
<dbReference type="Pfam" id="PF03824">
    <property type="entry name" value="NicO"/>
    <property type="match status" value="1"/>
</dbReference>
<accession>A0A4R2B5U2</accession>
<comment type="similarity">
    <text evidence="13">Belongs to the NiCoT transporter (TC 2.A.52) family.</text>
</comment>
<dbReference type="GO" id="GO:0015099">
    <property type="term" value="F:nickel cation transmembrane transporter activity"/>
    <property type="evidence" value="ECO:0007669"/>
    <property type="project" value="UniProtKB-UniRule"/>
</dbReference>
<comment type="subcellular location">
    <subcellularLocation>
        <location evidence="2 13">Cell membrane</location>
        <topology evidence="2 13">Multi-pass membrane protein</topology>
    </subcellularLocation>
</comment>
<feature type="transmembrane region" description="Helical" evidence="13">
    <location>
        <begin position="113"/>
        <end position="131"/>
    </location>
</feature>
<evidence type="ECO:0000256" key="5">
    <source>
        <dbReference type="ARBA" id="ARBA00022475"/>
    </source>
</evidence>
<dbReference type="GO" id="GO:0006824">
    <property type="term" value="P:cobalt ion transport"/>
    <property type="evidence" value="ECO:0007669"/>
    <property type="project" value="UniProtKB-KW"/>
</dbReference>
<keyword evidence="8 13" id="KW-1133">Transmembrane helix</keyword>
<evidence type="ECO:0000256" key="3">
    <source>
        <dbReference type="ARBA" id="ARBA00022426"/>
    </source>
</evidence>
<keyword evidence="7 13" id="KW-0812">Transmembrane</keyword>
<gene>
    <name evidence="14" type="ORF">EV184_12562</name>
</gene>
<evidence type="ECO:0000313" key="14">
    <source>
        <dbReference type="EMBL" id="TCN22138.1"/>
    </source>
</evidence>
<evidence type="ECO:0000313" key="15">
    <source>
        <dbReference type="Proteomes" id="UP000295043"/>
    </source>
</evidence>
<evidence type="ECO:0000256" key="8">
    <source>
        <dbReference type="ARBA" id="ARBA00022989"/>
    </source>
</evidence>
<feature type="transmembrane region" description="Helical" evidence="13">
    <location>
        <begin position="172"/>
        <end position="198"/>
    </location>
</feature>
<evidence type="ECO:0000256" key="6">
    <source>
        <dbReference type="ARBA" id="ARBA00022596"/>
    </source>
</evidence>
<keyword evidence="6" id="KW-0533">Nickel</keyword>
<dbReference type="GO" id="GO:0005886">
    <property type="term" value="C:plasma membrane"/>
    <property type="evidence" value="ECO:0007669"/>
    <property type="project" value="UniProtKB-SubCell"/>
</dbReference>
<dbReference type="EMBL" id="SLVU01000025">
    <property type="protein sequence ID" value="TCN22138.1"/>
    <property type="molecule type" value="Genomic_DNA"/>
</dbReference>
<evidence type="ECO:0000256" key="11">
    <source>
        <dbReference type="ARBA" id="ARBA00023136"/>
    </source>
</evidence>
<keyword evidence="4 13" id="KW-0813">Transport</keyword>
<proteinExistence type="inferred from homology"/>
<keyword evidence="10" id="KW-0921">Nickel transport</keyword>
<feature type="transmembrane region" description="Helical" evidence="13">
    <location>
        <begin position="219"/>
        <end position="237"/>
    </location>
</feature>
<evidence type="ECO:0000256" key="2">
    <source>
        <dbReference type="ARBA" id="ARBA00004651"/>
    </source>
</evidence>
<keyword evidence="11 13" id="KW-0472">Membrane</keyword>
<evidence type="ECO:0000256" key="9">
    <source>
        <dbReference type="ARBA" id="ARBA00023065"/>
    </source>
</evidence>
<feature type="transmembrane region" description="Helical" evidence="13">
    <location>
        <begin position="29"/>
        <end position="50"/>
    </location>
</feature>
<dbReference type="InterPro" id="IPR011541">
    <property type="entry name" value="Ni/Co_transpt_high_affinity"/>
</dbReference>
<evidence type="ECO:0000256" key="4">
    <source>
        <dbReference type="ARBA" id="ARBA00022448"/>
    </source>
</evidence>
<dbReference type="PANTHER" id="PTHR40659">
    <property type="entry name" value="NICKEL/COBALT EFFLUX SYSTEM RCNA"/>
    <property type="match status" value="1"/>
</dbReference>
<evidence type="ECO:0000256" key="1">
    <source>
        <dbReference type="ARBA" id="ARBA00002510"/>
    </source>
</evidence>
<evidence type="ECO:0000256" key="7">
    <source>
        <dbReference type="ARBA" id="ARBA00022692"/>
    </source>
</evidence>
<sequence length="239" mass="25150">MLQAIVDFQRDIYLAFAEHIKTFANGGGWTAFLAFLPMGIVFGAVHALTPGHSKAVLATYLTGASAGMTRGLTVSIALSATHVTMAVLIALFSLPLVSVMLGSAGSAPLLEDVSRGLLGAIGAWMLWSALFRPPHHHGEGESVAVGFMAGLVPCPLTLFVMTFAMSRGVPEAGIMFAIVMMTGVALTLSSVALSAVLFRTRIERLLATQRELLAKASKTLEAVAGVILVSVAIHEIFMR</sequence>
<dbReference type="Proteomes" id="UP000295043">
    <property type="component" value="Unassembled WGS sequence"/>
</dbReference>
<comment type="caution">
    <text evidence="14">The sequence shown here is derived from an EMBL/GenBank/DDBJ whole genome shotgun (WGS) entry which is preliminary data.</text>
</comment>
<dbReference type="GO" id="GO:0010045">
    <property type="term" value="P:response to nickel cation"/>
    <property type="evidence" value="ECO:0007669"/>
    <property type="project" value="TreeGrafter"/>
</dbReference>